<dbReference type="Pfam" id="PF04456">
    <property type="entry name" value="DUF503"/>
    <property type="match status" value="1"/>
</dbReference>
<organism evidence="1 2">
    <name type="scientific">Thermosulfidibacter takaii (strain DSM 17441 / JCM 13301 / NBRC 103674 / ABI70S6)</name>
    <dbReference type="NCBI Taxonomy" id="1298851"/>
    <lineage>
        <taxon>Bacteria</taxon>
        <taxon>Pseudomonadati</taxon>
        <taxon>Thermosulfidibacterota</taxon>
        <taxon>Thermosulfidibacteria</taxon>
        <taxon>Thermosulfidibacterales</taxon>
        <taxon>Thermosulfidibacteraceae</taxon>
    </lineage>
</organism>
<proteinExistence type="predicted"/>
<keyword evidence="2" id="KW-1185">Reference proteome</keyword>
<dbReference type="PATRIC" id="fig|1298851.3.peg.107"/>
<dbReference type="PANTHER" id="PTHR36441:SF1">
    <property type="entry name" value="DUF503 DOMAIN-CONTAINING PROTEIN"/>
    <property type="match status" value="1"/>
</dbReference>
<accession>A0A0S3QRF1</accession>
<dbReference type="STRING" id="1298851.TST_0104"/>
<evidence type="ECO:0008006" key="3">
    <source>
        <dbReference type="Google" id="ProtNLM"/>
    </source>
</evidence>
<dbReference type="RefSeq" id="WP_068548658.1">
    <property type="nucleotide sequence ID" value="NZ_AP013035.1"/>
</dbReference>
<dbReference type="InterPro" id="IPR007546">
    <property type="entry name" value="DUF503"/>
</dbReference>
<sequence length="93" mass="10426">MVIGSLRVLVEIPGNNSLKGKRRVVKSLMERIKNKFNVSVAEVEHQDEHRLATIGIALVTNDTAFANRVLNQIVNLVDEFGEVVLLDYLIEIV</sequence>
<dbReference type="InterPro" id="IPR036746">
    <property type="entry name" value="TT1725-like_sf"/>
</dbReference>
<dbReference type="Gene3D" id="3.30.70.1120">
    <property type="entry name" value="TT1725-like"/>
    <property type="match status" value="1"/>
</dbReference>
<gene>
    <name evidence="1" type="ORF">TST_0104</name>
</gene>
<dbReference type="OrthoDB" id="9809023at2"/>
<dbReference type="SUPFAM" id="SSF103007">
    <property type="entry name" value="Hypothetical protein TT1725"/>
    <property type="match status" value="1"/>
</dbReference>
<dbReference type="AlphaFoldDB" id="A0A0S3QRF1"/>
<dbReference type="EMBL" id="AP013035">
    <property type="protein sequence ID" value="BAT70914.1"/>
    <property type="molecule type" value="Genomic_DNA"/>
</dbReference>
<name>A0A0S3QRF1_THET7</name>
<reference evidence="2" key="1">
    <citation type="journal article" date="2018" name="Science">
        <title>A primordial and reversible TCA cycle in a facultatively chemolithoautotrophic thermophile.</title>
        <authorList>
            <person name="Nunoura T."/>
            <person name="Chikaraishi Y."/>
            <person name="Izaki R."/>
            <person name="Suwa T."/>
            <person name="Sato T."/>
            <person name="Harada T."/>
            <person name="Mori K."/>
            <person name="Kato Y."/>
            <person name="Miyazaki M."/>
            <person name="Shimamura S."/>
            <person name="Yanagawa K."/>
            <person name="Shuto A."/>
            <person name="Ohkouchi N."/>
            <person name="Fujita N."/>
            <person name="Takaki Y."/>
            <person name="Atomi H."/>
            <person name="Takai K."/>
        </authorList>
    </citation>
    <scope>NUCLEOTIDE SEQUENCE [LARGE SCALE GENOMIC DNA]</scope>
    <source>
        <strain evidence="2">DSM 17441 / JCM 13301 / NBRC 103674 / ABI70S6</strain>
    </source>
</reference>
<dbReference type="PANTHER" id="PTHR36441">
    <property type="entry name" value="HYPOTHETICAL CYTOSOLIC PROTEIN"/>
    <property type="match status" value="1"/>
</dbReference>
<dbReference type="Proteomes" id="UP000063234">
    <property type="component" value="Chromosome"/>
</dbReference>
<protein>
    <recommendedName>
        <fullName evidence="3">DUF503 domain-containing protein</fullName>
    </recommendedName>
</protein>
<evidence type="ECO:0000313" key="2">
    <source>
        <dbReference type="Proteomes" id="UP000063234"/>
    </source>
</evidence>
<evidence type="ECO:0000313" key="1">
    <source>
        <dbReference type="EMBL" id="BAT70914.1"/>
    </source>
</evidence>
<dbReference type="KEGG" id="ttk:TST_0104"/>